<evidence type="ECO:0000256" key="5">
    <source>
        <dbReference type="ARBA" id="ARBA00022801"/>
    </source>
</evidence>
<evidence type="ECO:0000256" key="1">
    <source>
        <dbReference type="ARBA" id="ARBA00001623"/>
    </source>
</evidence>
<dbReference type="GeneID" id="65279773"/>
<comment type="catalytic activity">
    <reaction evidence="1 7">
        <text>an S-(2-hydroxyacyl)glutathione + H2O = a 2-hydroxy carboxylate + glutathione + H(+)</text>
        <dbReference type="Rhea" id="RHEA:21864"/>
        <dbReference type="ChEBI" id="CHEBI:15377"/>
        <dbReference type="ChEBI" id="CHEBI:15378"/>
        <dbReference type="ChEBI" id="CHEBI:57925"/>
        <dbReference type="ChEBI" id="CHEBI:58896"/>
        <dbReference type="ChEBI" id="CHEBI:71261"/>
        <dbReference type="EC" id="3.1.2.6"/>
    </reaction>
</comment>
<evidence type="ECO:0000256" key="3">
    <source>
        <dbReference type="ARBA" id="ARBA00006759"/>
    </source>
</evidence>
<accession>A0A2W1KJT0</accession>
<dbReference type="InterPro" id="IPR050110">
    <property type="entry name" value="Glyoxalase_II_hydrolase"/>
</dbReference>
<evidence type="ECO:0000256" key="6">
    <source>
        <dbReference type="ARBA" id="ARBA00022833"/>
    </source>
</evidence>
<comment type="cofactor">
    <cofactor evidence="7">
        <name>Zn(2+)</name>
        <dbReference type="ChEBI" id="CHEBI:29105"/>
    </cofactor>
    <text evidence="7">Binds 2 Zn(2+) ions per subunit.</text>
</comment>
<dbReference type="Gene3D" id="3.60.15.10">
    <property type="entry name" value="Ribonuclease Z/Hydroxyacylglutathione hydrolase-like"/>
    <property type="match status" value="1"/>
</dbReference>
<dbReference type="OMA" id="NYIWLLQ"/>
<keyword evidence="6 7" id="KW-0862">Zinc</keyword>
<dbReference type="PROSITE" id="PS00743">
    <property type="entry name" value="BETA_LACTAMASE_B_1"/>
    <property type="match status" value="1"/>
</dbReference>
<dbReference type="InterPro" id="IPR001018">
    <property type="entry name" value="Beta-lactamase_class-B_CS"/>
</dbReference>
<feature type="binding site" evidence="7">
    <location>
        <position position="123"/>
    </location>
    <ligand>
        <name>Zn(2+)</name>
        <dbReference type="ChEBI" id="CHEBI:29105"/>
        <label>2</label>
    </ligand>
</feature>
<dbReference type="InterPro" id="IPR032282">
    <property type="entry name" value="HAGH_C"/>
</dbReference>
<dbReference type="OrthoDB" id="5290637at2"/>
<evidence type="ECO:0000256" key="7">
    <source>
        <dbReference type="HAMAP-Rule" id="MF_01374"/>
    </source>
</evidence>
<evidence type="ECO:0000256" key="2">
    <source>
        <dbReference type="ARBA" id="ARBA00004963"/>
    </source>
</evidence>
<feature type="binding site" evidence="7">
    <location>
        <position position="106"/>
    </location>
    <ligand>
        <name>Zn(2+)</name>
        <dbReference type="ChEBI" id="CHEBI:29105"/>
        <label>1</label>
    </ligand>
</feature>
<dbReference type="GO" id="GO:0019243">
    <property type="term" value="P:methylglyoxal catabolic process to D-lactate via S-lactoyl-glutathione"/>
    <property type="evidence" value="ECO:0007669"/>
    <property type="project" value="UniProtKB-UniRule"/>
</dbReference>
<sequence>MPVHFIPAFTDNYIYVAETPKGAWIIDPGCAEPVLDWCAEHTLRPSAILCTHHHADHTGGVEALAQYFGIPVYGANRRIPGLTHAVAEGRLTLDAETLTVLEVPGHTRDHIAYWWENVLFCGDTLFAAGCGRLFEGTAAQMFHSLQRLAALPDHTAVYCAHEYTLTNLRFAAQADPDNPVIVQRQKEAIAQRARNEPTLPSDMALERASNPFLRCREPALIRSANAFDPATGDDPVRVFSALRRWKDHFS</sequence>
<dbReference type="SUPFAM" id="SSF56281">
    <property type="entry name" value="Metallo-hydrolase/oxidoreductase"/>
    <property type="match status" value="1"/>
</dbReference>
<feature type="binding site" evidence="7">
    <location>
        <position position="57"/>
    </location>
    <ligand>
        <name>Zn(2+)</name>
        <dbReference type="ChEBI" id="CHEBI:29105"/>
        <label>2</label>
    </ligand>
</feature>
<dbReference type="NCBIfam" id="TIGR03413">
    <property type="entry name" value="GSH_gloB"/>
    <property type="match status" value="1"/>
</dbReference>
<dbReference type="PANTHER" id="PTHR43705">
    <property type="entry name" value="HYDROXYACYLGLUTATHIONE HYDROLASE"/>
    <property type="match status" value="1"/>
</dbReference>
<comment type="caution">
    <text evidence="9">The sequence shown here is derived from an EMBL/GenBank/DDBJ whole genome shotgun (WGS) entry which is preliminary data.</text>
</comment>
<evidence type="ECO:0000256" key="4">
    <source>
        <dbReference type="ARBA" id="ARBA00022723"/>
    </source>
</evidence>
<dbReference type="CDD" id="cd07723">
    <property type="entry name" value="hydroxyacylglutathione_hydrolase_MBL-fold"/>
    <property type="match status" value="1"/>
</dbReference>
<evidence type="ECO:0000313" key="9">
    <source>
        <dbReference type="EMBL" id="PZD82602.1"/>
    </source>
</evidence>
<feature type="binding site" evidence="7">
    <location>
        <position position="54"/>
    </location>
    <ligand>
        <name>Zn(2+)</name>
        <dbReference type="ChEBI" id="CHEBI:29105"/>
        <label>1</label>
    </ligand>
</feature>
<comment type="pathway">
    <text evidence="2 7">Secondary metabolite metabolism; methylglyoxal degradation; (R)-lactate from methylglyoxal: step 2/2.</text>
</comment>
<keyword evidence="4 7" id="KW-0479">Metal-binding</keyword>
<dbReference type="GO" id="GO:0017001">
    <property type="term" value="P:antibiotic catabolic process"/>
    <property type="evidence" value="ECO:0007669"/>
    <property type="project" value="InterPro"/>
</dbReference>
<dbReference type="EMBL" id="QKQP01000001">
    <property type="protein sequence ID" value="PZD82602.1"/>
    <property type="molecule type" value="Genomic_DNA"/>
</dbReference>
<comment type="similarity">
    <text evidence="3 7">Belongs to the metallo-beta-lactamase superfamily. Glyoxalase II family.</text>
</comment>
<protein>
    <recommendedName>
        <fullName evidence="7">Hydroxyacylglutathione hydrolase</fullName>
        <ecNumber evidence="7">3.1.2.6</ecNumber>
    </recommendedName>
    <alternativeName>
        <fullName evidence="7">Glyoxalase II</fullName>
        <shortName evidence="7">Glx II</shortName>
    </alternativeName>
</protein>
<dbReference type="PIRSF" id="PIRSF005457">
    <property type="entry name" value="Glx"/>
    <property type="match status" value="1"/>
</dbReference>
<dbReference type="InterPro" id="IPR035680">
    <property type="entry name" value="Clx_II_MBL"/>
</dbReference>
<dbReference type="SMART" id="SM00849">
    <property type="entry name" value="Lactamase_B"/>
    <property type="match status" value="1"/>
</dbReference>
<dbReference type="InterPro" id="IPR017782">
    <property type="entry name" value="Hydroxyacylglutathione_Hdrlase"/>
</dbReference>
<name>A0A2W1KJT0_ACIFR</name>
<dbReference type="UniPathway" id="UPA00619">
    <property type="reaction ID" value="UER00676"/>
</dbReference>
<dbReference type="RefSeq" id="WP_009567344.1">
    <property type="nucleotide sequence ID" value="NZ_AP025160.1"/>
</dbReference>
<dbReference type="GO" id="GO:0004416">
    <property type="term" value="F:hydroxyacylglutathione hydrolase activity"/>
    <property type="evidence" value="ECO:0007669"/>
    <property type="project" value="UniProtKB-UniRule"/>
</dbReference>
<feature type="binding site" evidence="7">
    <location>
        <position position="123"/>
    </location>
    <ligand>
        <name>Zn(2+)</name>
        <dbReference type="ChEBI" id="CHEBI:29105"/>
        <label>1</label>
    </ligand>
</feature>
<proteinExistence type="inferred from homology"/>
<organism evidence="9 10">
    <name type="scientific">Acidithiobacillus ferrooxidans</name>
    <name type="common">Thiobacillus ferrooxidans</name>
    <dbReference type="NCBI Taxonomy" id="920"/>
    <lineage>
        <taxon>Bacteria</taxon>
        <taxon>Pseudomonadati</taxon>
        <taxon>Pseudomonadota</taxon>
        <taxon>Acidithiobacillia</taxon>
        <taxon>Acidithiobacillales</taxon>
        <taxon>Acidithiobacillaceae</taxon>
        <taxon>Acidithiobacillus</taxon>
    </lineage>
</organism>
<gene>
    <name evidence="7 9" type="primary">gloB</name>
    <name evidence="9" type="ORF">DN052_06230</name>
</gene>
<evidence type="ECO:0000259" key="8">
    <source>
        <dbReference type="SMART" id="SM00849"/>
    </source>
</evidence>
<dbReference type="HAMAP" id="MF_01374">
    <property type="entry name" value="Glyoxalase_2"/>
    <property type="match status" value="1"/>
</dbReference>
<dbReference type="PANTHER" id="PTHR43705:SF1">
    <property type="entry name" value="HYDROXYACYLGLUTATHIONE HYDROLASE GLOB"/>
    <property type="match status" value="1"/>
</dbReference>
<comment type="subunit">
    <text evidence="7">Monomer.</text>
</comment>
<evidence type="ECO:0000313" key="10">
    <source>
        <dbReference type="Proteomes" id="UP000248886"/>
    </source>
</evidence>
<dbReference type="Pfam" id="PF16123">
    <property type="entry name" value="HAGH_C"/>
    <property type="match status" value="1"/>
</dbReference>
<dbReference type="GO" id="GO:0008270">
    <property type="term" value="F:zinc ion binding"/>
    <property type="evidence" value="ECO:0007669"/>
    <property type="project" value="InterPro"/>
</dbReference>
<feature type="binding site" evidence="7">
    <location>
        <position position="56"/>
    </location>
    <ligand>
        <name>Zn(2+)</name>
        <dbReference type="ChEBI" id="CHEBI:29105"/>
        <label>2</label>
    </ligand>
</feature>
<dbReference type="EC" id="3.1.2.6" evidence="7"/>
<keyword evidence="5 7" id="KW-0378">Hydrolase</keyword>
<feature type="domain" description="Metallo-beta-lactamase" evidence="8">
    <location>
        <begin position="11"/>
        <end position="161"/>
    </location>
</feature>
<dbReference type="GO" id="GO:0008800">
    <property type="term" value="F:beta-lactamase activity"/>
    <property type="evidence" value="ECO:0007669"/>
    <property type="project" value="InterPro"/>
</dbReference>
<dbReference type="InterPro" id="IPR036866">
    <property type="entry name" value="RibonucZ/Hydroxyglut_hydro"/>
</dbReference>
<dbReference type="Pfam" id="PF00753">
    <property type="entry name" value="Lactamase_B"/>
    <property type="match status" value="2"/>
</dbReference>
<reference evidence="9 10" key="1">
    <citation type="submission" date="2018-06" db="EMBL/GenBank/DDBJ databases">
        <title>Draft sequence of Acidithiobacillus ferrooxidans CCM 4253.</title>
        <authorList>
            <person name="Moya-Beltran A."/>
            <person name="Castro M."/>
            <person name="Covarrubias P.C."/>
            <person name="Issotta F."/>
            <person name="Janiczek O."/>
            <person name="Mandl M."/>
            <person name="Kucera J."/>
            <person name="Quatrini R."/>
        </authorList>
    </citation>
    <scope>NUCLEOTIDE SEQUENCE [LARGE SCALE GENOMIC DNA]</scope>
    <source>
        <strain evidence="9 10">CCM 4253</strain>
    </source>
</reference>
<feature type="binding site" evidence="7">
    <location>
        <position position="52"/>
    </location>
    <ligand>
        <name>Zn(2+)</name>
        <dbReference type="ChEBI" id="CHEBI:29105"/>
        <label>1</label>
    </ligand>
</feature>
<comment type="function">
    <text evidence="7">Thiolesterase that catalyzes the hydrolysis of S-D-lactoyl-glutathione to form glutathione and D-lactic acid.</text>
</comment>
<dbReference type="InterPro" id="IPR001279">
    <property type="entry name" value="Metallo-B-lactamas"/>
</dbReference>
<dbReference type="AlphaFoldDB" id="A0A2W1KJT0"/>
<feature type="binding site" evidence="7">
    <location>
        <position position="161"/>
    </location>
    <ligand>
        <name>Zn(2+)</name>
        <dbReference type="ChEBI" id="CHEBI:29105"/>
        <label>2</label>
    </ligand>
</feature>
<dbReference type="Proteomes" id="UP000248886">
    <property type="component" value="Unassembled WGS sequence"/>
</dbReference>